<evidence type="ECO:0000259" key="11">
    <source>
        <dbReference type="Pfam" id="PF02782"/>
    </source>
</evidence>
<evidence type="ECO:0000256" key="2">
    <source>
        <dbReference type="ARBA" id="ARBA00022629"/>
    </source>
</evidence>
<proteinExistence type="inferred from homology"/>
<dbReference type="EMBL" id="JAQQAL010000010">
    <property type="protein sequence ID" value="MDC7225917.1"/>
    <property type="molecule type" value="Genomic_DNA"/>
</dbReference>
<dbReference type="InterPro" id="IPR018485">
    <property type="entry name" value="FGGY_C"/>
</dbReference>
<keyword evidence="2 9" id="KW-0859">Xylose metabolism</keyword>
<dbReference type="PANTHER" id="PTHR43095:SF5">
    <property type="entry name" value="XYLULOSE KINASE"/>
    <property type="match status" value="1"/>
</dbReference>
<dbReference type="PROSITE" id="PS00445">
    <property type="entry name" value="FGGY_KINASES_2"/>
    <property type="match status" value="1"/>
</dbReference>
<comment type="caution">
    <text evidence="12">The sequence shown here is derived from an EMBL/GenBank/DDBJ whole genome shotgun (WGS) entry which is preliminary data.</text>
</comment>
<keyword evidence="7 9" id="KW-0119">Carbohydrate metabolism</keyword>
<dbReference type="GO" id="GO:0004856">
    <property type="term" value="F:D-xylulokinase activity"/>
    <property type="evidence" value="ECO:0007669"/>
    <property type="project" value="UniProtKB-EC"/>
</dbReference>
<dbReference type="EC" id="2.7.1.17" evidence="9"/>
<dbReference type="InterPro" id="IPR018483">
    <property type="entry name" value="Carb_kinase_FGGY_CS"/>
</dbReference>
<dbReference type="PIRSF" id="PIRSF000538">
    <property type="entry name" value="GlpK"/>
    <property type="match status" value="1"/>
</dbReference>
<dbReference type="InterPro" id="IPR018484">
    <property type="entry name" value="FGGY_N"/>
</dbReference>
<evidence type="ECO:0000256" key="5">
    <source>
        <dbReference type="ARBA" id="ARBA00022777"/>
    </source>
</evidence>
<name>A0AAJ1MIT8_9SPIO</name>
<dbReference type="InterPro" id="IPR006000">
    <property type="entry name" value="Xylulokinase"/>
</dbReference>
<dbReference type="AlphaFoldDB" id="A0AAJ1MIT8"/>
<dbReference type="PROSITE" id="PS00933">
    <property type="entry name" value="FGGY_KINASES_1"/>
    <property type="match status" value="1"/>
</dbReference>
<evidence type="ECO:0000256" key="6">
    <source>
        <dbReference type="ARBA" id="ARBA00022840"/>
    </source>
</evidence>
<evidence type="ECO:0000259" key="10">
    <source>
        <dbReference type="Pfam" id="PF00370"/>
    </source>
</evidence>
<protein>
    <recommendedName>
        <fullName evidence="9">Xylulose kinase</fullName>
        <shortName evidence="9">Xylulokinase</shortName>
        <ecNumber evidence="9">2.7.1.17</ecNumber>
    </recommendedName>
</protein>
<dbReference type="GO" id="GO:0042732">
    <property type="term" value="P:D-xylose metabolic process"/>
    <property type="evidence" value="ECO:0007669"/>
    <property type="project" value="UniProtKB-KW"/>
</dbReference>
<organism evidence="12 13">
    <name type="scientific">Candidatus Thalassospirochaeta sargassi</name>
    <dbReference type="NCBI Taxonomy" id="3119039"/>
    <lineage>
        <taxon>Bacteria</taxon>
        <taxon>Pseudomonadati</taxon>
        <taxon>Spirochaetota</taxon>
        <taxon>Spirochaetia</taxon>
        <taxon>Spirochaetales</taxon>
        <taxon>Spirochaetaceae</taxon>
        <taxon>Candidatus Thalassospirochaeta</taxon>
    </lineage>
</organism>
<keyword evidence="6 9" id="KW-0067">ATP-binding</keyword>
<sequence length="498" mass="54038">MKRYILAHDLGTSGNKATLFDDSGKMISSCTEGYDTYYSDGKMAEQNPEDWWQSVCISSRKVLSGINTDELAVVSFSGQMMACLCVDKKGRALKNALIYSDQRSEAQAATLIEKNGFENIFRITGHRPSSSYSLTKLMWIRDNAQEVFKDTFKMLQAKDYMNLKLTGQFVTDYNDASGTNAFDLKELDWSTGIIESAGIDPALFPKTVSSDSIIGTVTTEASAATGIPEGTPVAAGAGDGGCATVGAGSYDIGQAYCYMGSSSWVSITSDRVLADDEMKTFTWAHPIKGLYQPCGTMQTAGSSLNWFSKLMQGNTEAESLEELNELADASIPGAGGLFFLPYLLGERSPWWDSDARGCFIGLDLSSEKKDMTRAVIEGIAMNLNESLRIMKAGSNFKSIKFIGGGANGRVLRQIFADIFGLTIEIPRLLSEATSMGAAVIGGVGAGVYPGFEIVEKMNPVIESIQPDPELGDFYKDHSDIFVELYHDLKSSFGRISRS</sequence>
<dbReference type="SUPFAM" id="SSF53067">
    <property type="entry name" value="Actin-like ATPase domain"/>
    <property type="match status" value="2"/>
</dbReference>
<dbReference type="GO" id="GO:0005997">
    <property type="term" value="P:xylulose metabolic process"/>
    <property type="evidence" value="ECO:0007669"/>
    <property type="project" value="InterPro"/>
</dbReference>
<gene>
    <name evidence="9 12" type="primary">xylB</name>
    <name evidence="12" type="ORF">PQJ61_04035</name>
</gene>
<keyword evidence="4 9" id="KW-0547">Nucleotide-binding</keyword>
<evidence type="ECO:0000256" key="7">
    <source>
        <dbReference type="ARBA" id="ARBA00023277"/>
    </source>
</evidence>
<dbReference type="Gene3D" id="3.30.420.40">
    <property type="match status" value="2"/>
</dbReference>
<comment type="similarity">
    <text evidence="1 8">Belongs to the FGGY kinase family.</text>
</comment>
<evidence type="ECO:0000256" key="1">
    <source>
        <dbReference type="ARBA" id="ARBA00009156"/>
    </source>
</evidence>
<keyword evidence="3 8" id="KW-0808">Transferase</keyword>
<feature type="domain" description="Carbohydrate kinase FGGY C-terminal" evidence="11">
    <location>
        <begin position="255"/>
        <end position="444"/>
    </location>
</feature>
<dbReference type="Proteomes" id="UP001221217">
    <property type="component" value="Unassembled WGS sequence"/>
</dbReference>
<evidence type="ECO:0000256" key="9">
    <source>
        <dbReference type="RuleBase" id="RU364073"/>
    </source>
</evidence>
<evidence type="ECO:0000313" key="13">
    <source>
        <dbReference type="Proteomes" id="UP001221217"/>
    </source>
</evidence>
<dbReference type="Pfam" id="PF02782">
    <property type="entry name" value="FGGY_C"/>
    <property type="match status" value="1"/>
</dbReference>
<keyword evidence="5 8" id="KW-0418">Kinase</keyword>
<dbReference type="InterPro" id="IPR043129">
    <property type="entry name" value="ATPase_NBD"/>
</dbReference>
<dbReference type="NCBIfam" id="TIGR01312">
    <property type="entry name" value="XylB"/>
    <property type="match status" value="1"/>
</dbReference>
<dbReference type="GO" id="GO:0005524">
    <property type="term" value="F:ATP binding"/>
    <property type="evidence" value="ECO:0007669"/>
    <property type="project" value="UniProtKB-KW"/>
</dbReference>
<reference evidence="12 13" key="1">
    <citation type="submission" date="2022-12" db="EMBL/GenBank/DDBJ databases">
        <title>Metagenome assembled genome from gulf of manar.</title>
        <authorList>
            <person name="Kohli P."/>
            <person name="Pk S."/>
            <person name="Venkata Ramana C."/>
            <person name="Sasikala C."/>
        </authorList>
    </citation>
    <scope>NUCLEOTIDE SEQUENCE [LARGE SCALE GENOMIC DNA]</scope>
    <source>
        <strain evidence="12">JB008</strain>
    </source>
</reference>
<evidence type="ECO:0000256" key="3">
    <source>
        <dbReference type="ARBA" id="ARBA00022679"/>
    </source>
</evidence>
<dbReference type="PANTHER" id="PTHR43095">
    <property type="entry name" value="SUGAR KINASE"/>
    <property type="match status" value="1"/>
</dbReference>
<accession>A0AAJ1MIT8</accession>
<evidence type="ECO:0000313" key="12">
    <source>
        <dbReference type="EMBL" id="MDC7225917.1"/>
    </source>
</evidence>
<feature type="domain" description="Carbohydrate kinase FGGY N-terminal" evidence="10">
    <location>
        <begin position="4"/>
        <end position="246"/>
    </location>
</feature>
<dbReference type="InterPro" id="IPR000577">
    <property type="entry name" value="Carb_kinase_FGGY"/>
</dbReference>
<dbReference type="Pfam" id="PF00370">
    <property type="entry name" value="FGGY_N"/>
    <property type="match status" value="1"/>
</dbReference>
<comment type="catalytic activity">
    <reaction evidence="9">
        <text>D-xylulose + ATP = D-xylulose 5-phosphate + ADP + H(+)</text>
        <dbReference type="Rhea" id="RHEA:10964"/>
        <dbReference type="ChEBI" id="CHEBI:15378"/>
        <dbReference type="ChEBI" id="CHEBI:17140"/>
        <dbReference type="ChEBI" id="CHEBI:30616"/>
        <dbReference type="ChEBI" id="CHEBI:57737"/>
        <dbReference type="ChEBI" id="CHEBI:456216"/>
        <dbReference type="EC" id="2.7.1.17"/>
    </reaction>
</comment>
<evidence type="ECO:0000256" key="8">
    <source>
        <dbReference type="RuleBase" id="RU003733"/>
    </source>
</evidence>
<evidence type="ECO:0000256" key="4">
    <source>
        <dbReference type="ARBA" id="ARBA00022741"/>
    </source>
</evidence>
<dbReference type="InterPro" id="IPR050406">
    <property type="entry name" value="FGGY_Carb_Kinase"/>
</dbReference>
<dbReference type="CDD" id="cd07805">
    <property type="entry name" value="ASKHA_NBD_FGGY_CvXK-like"/>
    <property type="match status" value="1"/>
</dbReference>